<keyword evidence="2" id="KW-1185">Reference proteome</keyword>
<dbReference type="EMBL" id="BSXT01000952">
    <property type="protein sequence ID" value="GMF36572.1"/>
    <property type="molecule type" value="Genomic_DNA"/>
</dbReference>
<dbReference type="OrthoDB" id="121889at2759"/>
<comment type="caution">
    <text evidence="1">The sequence shown here is derived from an EMBL/GenBank/DDBJ whole genome shotgun (WGS) entry which is preliminary data.</text>
</comment>
<accession>A0A9W6XDU4</accession>
<evidence type="ECO:0000313" key="2">
    <source>
        <dbReference type="Proteomes" id="UP001165121"/>
    </source>
</evidence>
<reference evidence="1" key="1">
    <citation type="submission" date="2023-04" db="EMBL/GenBank/DDBJ databases">
        <title>Phytophthora fragariaefolia NBRC 109709.</title>
        <authorList>
            <person name="Ichikawa N."/>
            <person name="Sato H."/>
            <person name="Tonouchi N."/>
        </authorList>
    </citation>
    <scope>NUCLEOTIDE SEQUENCE</scope>
    <source>
        <strain evidence="1">NBRC 109709</strain>
    </source>
</reference>
<organism evidence="1 2">
    <name type="scientific">Phytophthora fragariaefolia</name>
    <dbReference type="NCBI Taxonomy" id="1490495"/>
    <lineage>
        <taxon>Eukaryota</taxon>
        <taxon>Sar</taxon>
        <taxon>Stramenopiles</taxon>
        <taxon>Oomycota</taxon>
        <taxon>Peronosporomycetes</taxon>
        <taxon>Peronosporales</taxon>
        <taxon>Peronosporaceae</taxon>
        <taxon>Phytophthora</taxon>
    </lineage>
</organism>
<evidence type="ECO:0000313" key="1">
    <source>
        <dbReference type="EMBL" id="GMF36572.1"/>
    </source>
</evidence>
<proteinExistence type="predicted"/>
<dbReference type="AlphaFoldDB" id="A0A9W6XDU4"/>
<protein>
    <submittedName>
        <fullName evidence="1">Unnamed protein product</fullName>
    </submittedName>
</protein>
<name>A0A9W6XDU4_9STRA</name>
<dbReference type="Proteomes" id="UP001165121">
    <property type="component" value="Unassembled WGS sequence"/>
</dbReference>
<gene>
    <name evidence="1" type="ORF">Pfra01_001000600</name>
</gene>
<sequence length="501" mass="58623">MVSRCLLWKFRARTIRGRAVKNLCKSFLFKKSISSETVTTGDFAEQWMHWPVFKGGLGLPETKAFCSAMRLCILNDAVRSANLNLYQPKWFEPAAQPLALDGSGVEFDILYAVVPKAFPAPERWKQLGDFWYTTFHAWGMLRETYLDVRFLCENFKNSELKYLREAPLWNNFLFKVGTLKRTMEKSSQSTEHYRLKGYIRIQDMTSNYEGPVTLEMCQEILQDIDFDRQRLRSLAASVFFKHLRNWDLDKVVRNVGVPRPSNVASAAHAWTFRNMEFTSMKNKDLYRQLHDFPTIQSWPHQALDIEEKLWRTDLTLDKHILPILSDLRFRMQHNGLNVRRKYGYTNKDITCPHGCELKETVKHLFWDCEVAKTVWPLFTDPIRFLLEVPVSWESVAYMKLLHFTNSSLEEYGFINLAIVFNIVRSVVLYPLWIHRNHRIFQNVQTSPEYVGCRAKAYARLHQESAYVKTTNLKLIRLIRQIGPAFDISLPSDTLAEMPPSP</sequence>